<feature type="transmembrane region" description="Helical" evidence="7">
    <location>
        <begin position="539"/>
        <end position="563"/>
    </location>
</feature>
<organism evidence="8 9">
    <name type="scientific">Apis cerana cerana</name>
    <name type="common">Oriental honeybee</name>
    <dbReference type="NCBI Taxonomy" id="94128"/>
    <lineage>
        <taxon>Eukaryota</taxon>
        <taxon>Metazoa</taxon>
        <taxon>Ecdysozoa</taxon>
        <taxon>Arthropoda</taxon>
        <taxon>Hexapoda</taxon>
        <taxon>Insecta</taxon>
        <taxon>Pterygota</taxon>
        <taxon>Neoptera</taxon>
        <taxon>Endopterygota</taxon>
        <taxon>Hymenoptera</taxon>
        <taxon>Apocrita</taxon>
        <taxon>Aculeata</taxon>
        <taxon>Apoidea</taxon>
        <taxon>Anthophila</taxon>
        <taxon>Apidae</taxon>
        <taxon>Apis</taxon>
    </lineage>
</organism>
<evidence type="ECO:0000256" key="2">
    <source>
        <dbReference type="ARBA" id="ARBA00022448"/>
    </source>
</evidence>
<evidence type="ECO:0000256" key="3">
    <source>
        <dbReference type="ARBA" id="ARBA00022692"/>
    </source>
</evidence>
<keyword evidence="3 7" id="KW-0812">Transmembrane</keyword>
<feature type="transmembrane region" description="Helical" evidence="7">
    <location>
        <begin position="97"/>
        <end position="117"/>
    </location>
</feature>
<dbReference type="Gene3D" id="1.20.1250.20">
    <property type="entry name" value="MFS general substrate transporter like domains"/>
    <property type="match status" value="2"/>
</dbReference>
<dbReference type="EMBL" id="KZ288226">
    <property type="protein sequence ID" value="PBC31872.1"/>
    <property type="molecule type" value="Genomic_DNA"/>
</dbReference>
<name>A0A2A3EKT4_APICC</name>
<dbReference type="PANTHER" id="PTHR19432">
    <property type="entry name" value="SUGAR TRANSPORTER"/>
    <property type="match status" value="1"/>
</dbReference>
<dbReference type="SUPFAM" id="SSF103473">
    <property type="entry name" value="MFS general substrate transporter"/>
    <property type="match status" value="2"/>
</dbReference>
<feature type="transmembrane region" description="Helical" evidence="7">
    <location>
        <begin position="61"/>
        <end position="77"/>
    </location>
</feature>
<dbReference type="PANTHER" id="PTHR19432:SF35">
    <property type="entry name" value="SOLUTE CARRIER FAMILY 45 MEMBER 3 ISOFORM X1"/>
    <property type="match status" value="1"/>
</dbReference>
<sequence length="565" mass="62754">MGDVEGVEEWDTDGPGDRGDLESYTRTAKVGENFGRLCAYLQVYAFMENIKVQKKKTRGELVRVSAAVMGIEFSYAAETAFVSPTLLKIGVDHQHMTLVWALSPLIGFFVTPILGSLSDRCRLKYGRRRPFILLLALGVLIENLKIKTKQTKKNENNNVVQDSILTNDHAKGLSTFTIMAGLGGFMGYGLGGINWDATAIGVMLGGHLHATFTLITIIFLICVSCTITSFKEIPLELLEKDQEYQYLQEQKTSGEEKEDEQKEHEKITTDECVSYGTLDNDQEIATKKDEFVLKPLPIQEPEKRAGQVPMIPDVTTQNIDYMKHGFNEDIGENPKATLMEYLLSIVYMPHSLRMVCLTNLFCWMAHVCYSLYFTDFVGEAVYGGNPQAPEGTKERELYESGVRFGCWGMSMYSLSCSCYSLVIEKLIERYKAQRVYICGLLFYSTGMMMMALTKHPAGVIIFSWTAGVMYSTLFTMPYLLVAHYHASSTFEVTTEGEAIQSGRVRGLGTDVAIVSSMVFLAQFLLSCCLGTIVSKSGTTTAVVYVASTLAACGAISATQIMYLDL</sequence>
<dbReference type="AlphaFoldDB" id="A0A2A3EKT4"/>
<keyword evidence="2" id="KW-0813">Transport</keyword>
<dbReference type="Pfam" id="PF13347">
    <property type="entry name" value="MFS_2"/>
    <property type="match status" value="1"/>
</dbReference>
<protein>
    <submittedName>
        <fullName evidence="8">Membrane-associated transporter protein</fullName>
    </submittedName>
</protein>
<feature type="transmembrane region" description="Helical" evidence="7">
    <location>
        <begin position="459"/>
        <end position="481"/>
    </location>
</feature>
<feature type="transmembrane region" description="Helical" evidence="7">
    <location>
        <begin position="511"/>
        <end position="533"/>
    </location>
</feature>
<dbReference type="GO" id="GO:0016020">
    <property type="term" value="C:membrane"/>
    <property type="evidence" value="ECO:0007669"/>
    <property type="project" value="UniProtKB-SubCell"/>
</dbReference>
<feature type="compositionally biased region" description="Acidic residues" evidence="6">
    <location>
        <begin position="1"/>
        <end position="14"/>
    </location>
</feature>
<evidence type="ECO:0000256" key="7">
    <source>
        <dbReference type="SAM" id="Phobius"/>
    </source>
</evidence>
<accession>A0A2A3EKT4</accession>
<dbReference type="GO" id="GO:0008506">
    <property type="term" value="F:sucrose:proton symporter activity"/>
    <property type="evidence" value="ECO:0007669"/>
    <property type="project" value="TreeGrafter"/>
</dbReference>
<evidence type="ECO:0000256" key="5">
    <source>
        <dbReference type="ARBA" id="ARBA00023136"/>
    </source>
</evidence>
<comment type="subcellular location">
    <subcellularLocation>
        <location evidence="1">Membrane</location>
        <topology evidence="1">Multi-pass membrane protein</topology>
    </subcellularLocation>
</comment>
<evidence type="ECO:0000313" key="9">
    <source>
        <dbReference type="Proteomes" id="UP000242457"/>
    </source>
</evidence>
<proteinExistence type="predicted"/>
<feature type="region of interest" description="Disordered" evidence="6">
    <location>
        <begin position="1"/>
        <end position="22"/>
    </location>
</feature>
<evidence type="ECO:0000313" key="8">
    <source>
        <dbReference type="EMBL" id="PBC31872.1"/>
    </source>
</evidence>
<reference evidence="8 9" key="1">
    <citation type="submission" date="2014-07" db="EMBL/GenBank/DDBJ databases">
        <title>Genomic and transcriptomic analysis on Apis cerana provide comprehensive insights into honey bee biology.</title>
        <authorList>
            <person name="Diao Q."/>
            <person name="Sun L."/>
            <person name="Zheng H."/>
            <person name="Zheng H."/>
            <person name="Xu S."/>
            <person name="Wang S."/>
            <person name="Zeng Z."/>
            <person name="Hu F."/>
            <person name="Su S."/>
            <person name="Wu J."/>
        </authorList>
    </citation>
    <scope>NUCLEOTIDE SEQUENCE [LARGE SCALE GENOMIC DNA]</scope>
    <source>
        <tissue evidence="8">Pupae without intestine</tissue>
    </source>
</reference>
<dbReference type="OrthoDB" id="28755at2759"/>
<evidence type="ECO:0000256" key="6">
    <source>
        <dbReference type="SAM" id="MobiDB-lite"/>
    </source>
</evidence>
<gene>
    <name evidence="8" type="ORF">APICC_07965</name>
</gene>
<keyword evidence="9" id="KW-1185">Reference proteome</keyword>
<dbReference type="STRING" id="94128.A0A2A3EKT4"/>
<dbReference type="InterPro" id="IPR036259">
    <property type="entry name" value="MFS_trans_sf"/>
</dbReference>
<evidence type="ECO:0000256" key="4">
    <source>
        <dbReference type="ARBA" id="ARBA00022989"/>
    </source>
</evidence>
<evidence type="ECO:0000256" key="1">
    <source>
        <dbReference type="ARBA" id="ARBA00004141"/>
    </source>
</evidence>
<keyword evidence="5 7" id="KW-0472">Membrane</keyword>
<feature type="transmembrane region" description="Helical" evidence="7">
    <location>
        <begin position="210"/>
        <end position="230"/>
    </location>
</feature>
<dbReference type="Proteomes" id="UP000242457">
    <property type="component" value="Unassembled WGS sequence"/>
</dbReference>
<dbReference type="CDD" id="cd17313">
    <property type="entry name" value="MFS_SLC45_SUC"/>
    <property type="match status" value="1"/>
</dbReference>
<keyword evidence="4 7" id="KW-1133">Transmembrane helix</keyword>